<evidence type="ECO:0000313" key="1">
    <source>
        <dbReference type="EMBL" id="MBN1574566.1"/>
    </source>
</evidence>
<comment type="caution">
    <text evidence="1">The sequence shown here is derived from an EMBL/GenBank/DDBJ whole genome shotgun (WGS) entry which is preliminary data.</text>
</comment>
<dbReference type="EMBL" id="JAFGIX010000082">
    <property type="protein sequence ID" value="MBN1574566.1"/>
    <property type="molecule type" value="Genomic_DNA"/>
</dbReference>
<dbReference type="AlphaFoldDB" id="A0A9D8KGY3"/>
<dbReference type="Proteomes" id="UP000809273">
    <property type="component" value="Unassembled WGS sequence"/>
</dbReference>
<sequence length="129" mass="14314">MKKIILLIVVVLALGGCATTSRLVHLKAQPPVASLFPNEEDIAKVIEEIKAKPATSTGAVKWNQKTGKYEVTPEAWEKVLNDKIYLMALKKKIEAFAEKYDPETLGDAWRKDLGTSVITILLMLGIMVY</sequence>
<reference evidence="1" key="1">
    <citation type="journal article" date="2021" name="Environ. Microbiol.">
        <title>Genomic characterization of three novel Desulfobacterota classes expand the metabolic and phylogenetic diversity of the phylum.</title>
        <authorList>
            <person name="Murphy C.L."/>
            <person name="Biggerstaff J."/>
            <person name="Eichhorn A."/>
            <person name="Ewing E."/>
            <person name="Shahan R."/>
            <person name="Soriano D."/>
            <person name="Stewart S."/>
            <person name="VanMol K."/>
            <person name="Walker R."/>
            <person name="Walters P."/>
            <person name="Elshahed M.S."/>
            <person name="Youssef N.H."/>
        </authorList>
    </citation>
    <scope>NUCLEOTIDE SEQUENCE</scope>
    <source>
        <strain evidence="1">Zod_Metabat.24</strain>
    </source>
</reference>
<organism evidence="1 2">
    <name type="scientific">Candidatus Zymogenus saltonus</name>
    <dbReference type="NCBI Taxonomy" id="2844893"/>
    <lineage>
        <taxon>Bacteria</taxon>
        <taxon>Deltaproteobacteria</taxon>
        <taxon>Candidatus Zymogenia</taxon>
        <taxon>Candidatus Zymogeniales</taxon>
        <taxon>Candidatus Zymogenaceae</taxon>
        <taxon>Candidatus Zymogenus</taxon>
    </lineage>
</organism>
<evidence type="ECO:0008006" key="3">
    <source>
        <dbReference type="Google" id="ProtNLM"/>
    </source>
</evidence>
<protein>
    <recommendedName>
        <fullName evidence="3">Lipoprotein</fullName>
    </recommendedName>
</protein>
<reference evidence="1" key="2">
    <citation type="submission" date="2021-01" db="EMBL/GenBank/DDBJ databases">
        <authorList>
            <person name="Hahn C.R."/>
            <person name="Youssef N.H."/>
            <person name="Elshahed M."/>
        </authorList>
    </citation>
    <scope>NUCLEOTIDE SEQUENCE</scope>
    <source>
        <strain evidence="1">Zod_Metabat.24</strain>
    </source>
</reference>
<name>A0A9D8KGY3_9DELT</name>
<proteinExistence type="predicted"/>
<evidence type="ECO:0000313" key="2">
    <source>
        <dbReference type="Proteomes" id="UP000809273"/>
    </source>
</evidence>
<gene>
    <name evidence="1" type="ORF">JW984_15320</name>
</gene>
<accession>A0A9D8KGY3</accession>
<dbReference type="PROSITE" id="PS51257">
    <property type="entry name" value="PROKAR_LIPOPROTEIN"/>
    <property type="match status" value="1"/>
</dbReference>